<dbReference type="InterPro" id="IPR000477">
    <property type="entry name" value="RT_dom"/>
</dbReference>
<reference evidence="5 6" key="1">
    <citation type="submission" date="2013-12" db="EMBL/GenBank/DDBJ databases">
        <authorList>
            <person name="Cubeta M."/>
            <person name="Pakala S."/>
            <person name="Fedorova N."/>
            <person name="Thomas E."/>
            <person name="Dean R."/>
            <person name="Jabaji S."/>
            <person name="Neate S."/>
            <person name="Toda T."/>
            <person name="Tavantzis S."/>
            <person name="Vilgalys R."/>
            <person name="Bharathan N."/>
            <person name="Pakala S."/>
            <person name="Losada L.S."/>
            <person name="Zafar N."/>
            <person name="Nierman W."/>
        </authorList>
    </citation>
    <scope>NUCLEOTIDE SEQUENCE [LARGE SCALE GENOMIC DNA]</scope>
    <source>
        <strain evidence="5 6">123E</strain>
    </source>
</reference>
<feature type="domain" description="Reverse transcriptase" evidence="3">
    <location>
        <begin position="1009"/>
        <end position="1288"/>
    </location>
</feature>
<dbReference type="PROSITE" id="PS50878">
    <property type="entry name" value="RT_POL"/>
    <property type="match status" value="1"/>
</dbReference>
<organism evidence="5 6">
    <name type="scientific">Rhizoctonia solani 123E</name>
    <dbReference type="NCBI Taxonomy" id="1423351"/>
    <lineage>
        <taxon>Eukaryota</taxon>
        <taxon>Fungi</taxon>
        <taxon>Dikarya</taxon>
        <taxon>Basidiomycota</taxon>
        <taxon>Agaricomycotina</taxon>
        <taxon>Agaricomycetes</taxon>
        <taxon>Cantharellales</taxon>
        <taxon>Ceratobasidiaceae</taxon>
        <taxon>Rhizoctonia</taxon>
    </lineage>
</organism>
<feature type="domain" description="RNase H type-1" evidence="4">
    <location>
        <begin position="1487"/>
        <end position="1629"/>
    </location>
</feature>
<dbReference type="InterPro" id="IPR012337">
    <property type="entry name" value="RNaseH-like_sf"/>
</dbReference>
<keyword evidence="5" id="KW-0808">Transferase</keyword>
<dbReference type="Gene3D" id="3.30.420.10">
    <property type="entry name" value="Ribonuclease H-like superfamily/Ribonuclease H"/>
    <property type="match status" value="1"/>
</dbReference>
<dbReference type="SUPFAM" id="SSF56219">
    <property type="entry name" value="DNase I-like"/>
    <property type="match status" value="1"/>
</dbReference>
<dbReference type="SUPFAM" id="SSF57756">
    <property type="entry name" value="Retrovirus zinc finger-like domains"/>
    <property type="match status" value="1"/>
</dbReference>
<dbReference type="Gene3D" id="3.60.10.10">
    <property type="entry name" value="Endonuclease/exonuclease/phosphatase"/>
    <property type="match status" value="1"/>
</dbReference>
<keyword evidence="6" id="KW-1185">Reference proteome</keyword>
<name>A0A074S7I6_9AGAM</name>
<evidence type="ECO:0000259" key="3">
    <source>
        <dbReference type="PROSITE" id="PS50878"/>
    </source>
</evidence>
<dbReference type="GO" id="GO:0003676">
    <property type="term" value="F:nucleic acid binding"/>
    <property type="evidence" value="ECO:0007669"/>
    <property type="project" value="InterPro"/>
</dbReference>
<dbReference type="Proteomes" id="UP000027456">
    <property type="component" value="Unassembled WGS sequence"/>
</dbReference>
<gene>
    <name evidence="5" type="ORF">V565_223290</name>
</gene>
<dbReference type="GO" id="GO:0008270">
    <property type="term" value="F:zinc ion binding"/>
    <property type="evidence" value="ECO:0007669"/>
    <property type="project" value="InterPro"/>
</dbReference>
<accession>A0A074S7I6</accession>
<dbReference type="Pfam" id="PF14529">
    <property type="entry name" value="Exo_endo_phos_2"/>
    <property type="match status" value="1"/>
</dbReference>
<dbReference type="PANTHER" id="PTHR33481">
    <property type="entry name" value="REVERSE TRANSCRIPTASE"/>
    <property type="match status" value="1"/>
</dbReference>
<protein>
    <submittedName>
        <fullName evidence="5">Putative reverse transcriptase from transposon X-element protein</fullName>
    </submittedName>
</protein>
<feature type="region of interest" description="Disordered" evidence="2">
    <location>
        <begin position="938"/>
        <end position="964"/>
    </location>
</feature>
<dbReference type="CDD" id="cd09276">
    <property type="entry name" value="Rnase_HI_RT_non_LTR"/>
    <property type="match status" value="1"/>
</dbReference>
<dbReference type="HOGENOM" id="CLU_000680_23_3_1"/>
<dbReference type="GO" id="GO:0004523">
    <property type="term" value="F:RNA-DNA hybrid ribonuclease activity"/>
    <property type="evidence" value="ECO:0007669"/>
    <property type="project" value="InterPro"/>
</dbReference>
<dbReference type="InterPro" id="IPR036691">
    <property type="entry name" value="Endo/exonu/phosph_ase_sf"/>
</dbReference>
<evidence type="ECO:0000256" key="2">
    <source>
        <dbReference type="SAM" id="MobiDB-lite"/>
    </source>
</evidence>
<dbReference type="SUPFAM" id="SSF53098">
    <property type="entry name" value="Ribonuclease H-like"/>
    <property type="match status" value="1"/>
</dbReference>
<evidence type="ECO:0000313" key="5">
    <source>
        <dbReference type="EMBL" id="KEP46022.1"/>
    </source>
</evidence>
<dbReference type="InterPro" id="IPR036397">
    <property type="entry name" value="RNaseH_sf"/>
</dbReference>
<keyword evidence="1" id="KW-0507">mRNA processing</keyword>
<dbReference type="Pfam" id="PF00078">
    <property type="entry name" value="RVT_1"/>
    <property type="match status" value="1"/>
</dbReference>
<feature type="compositionally biased region" description="Pro residues" evidence="2">
    <location>
        <begin position="940"/>
        <end position="955"/>
    </location>
</feature>
<dbReference type="EMBL" id="AZST01001325">
    <property type="protein sequence ID" value="KEP46022.1"/>
    <property type="molecule type" value="Genomic_DNA"/>
</dbReference>
<dbReference type="InterPro" id="IPR043502">
    <property type="entry name" value="DNA/RNA_pol_sf"/>
</dbReference>
<dbReference type="SUPFAM" id="SSF56672">
    <property type="entry name" value="DNA/RNA polymerases"/>
    <property type="match status" value="1"/>
</dbReference>
<dbReference type="SMART" id="SM00343">
    <property type="entry name" value="ZnF_C2HC"/>
    <property type="match status" value="2"/>
</dbReference>
<dbReference type="InterPro" id="IPR001878">
    <property type="entry name" value="Znf_CCHC"/>
</dbReference>
<feature type="region of interest" description="Disordered" evidence="2">
    <location>
        <begin position="1"/>
        <end position="48"/>
    </location>
</feature>
<feature type="region of interest" description="Disordered" evidence="2">
    <location>
        <begin position="171"/>
        <end position="201"/>
    </location>
</feature>
<dbReference type="OrthoDB" id="412006at2759"/>
<dbReference type="PROSITE" id="PS50879">
    <property type="entry name" value="RNASE_H_1"/>
    <property type="match status" value="1"/>
</dbReference>
<dbReference type="PANTHER" id="PTHR33481:SF1">
    <property type="entry name" value="ENDONUCLEASE_EXONUCLEASE_PHOSPHATASE DOMAIN-CONTAINING PROTEIN-RELATED"/>
    <property type="match status" value="1"/>
</dbReference>
<dbReference type="CDD" id="cd01650">
    <property type="entry name" value="RT_nLTR_like"/>
    <property type="match status" value="1"/>
</dbReference>
<evidence type="ECO:0000313" key="6">
    <source>
        <dbReference type="Proteomes" id="UP000027456"/>
    </source>
</evidence>
<dbReference type="InterPro" id="IPR005135">
    <property type="entry name" value="Endo/exonuclease/phosphatase"/>
</dbReference>
<feature type="compositionally biased region" description="Low complexity" evidence="2">
    <location>
        <begin position="12"/>
        <end position="30"/>
    </location>
</feature>
<dbReference type="GO" id="GO:0006397">
    <property type="term" value="P:mRNA processing"/>
    <property type="evidence" value="ECO:0007669"/>
    <property type="project" value="UniProtKB-KW"/>
</dbReference>
<dbReference type="GO" id="GO:0003964">
    <property type="term" value="F:RNA-directed DNA polymerase activity"/>
    <property type="evidence" value="ECO:0007669"/>
    <property type="project" value="UniProtKB-KW"/>
</dbReference>
<dbReference type="InterPro" id="IPR036875">
    <property type="entry name" value="Znf_CCHC_sf"/>
</dbReference>
<comment type="caution">
    <text evidence="5">The sequence shown here is derived from an EMBL/GenBank/DDBJ whole genome shotgun (WGS) entry which is preliminary data.</text>
</comment>
<dbReference type="InterPro" id="IPR002156">
    <property type="entry name" value="RNaseH_domain"/>
</dbReference>
<evidence type="ECO:0000256" key="1">
    <source>
        <dbReference type="ARBA" id="ARBA00022664"/>
    </source>
</evidence>
<proteinExistence type="predicted"/>
<evidence type="ECO:0000259" key="4">
    <source>
        <dbReference type="PROSITE" id="PS50879"/>
    </source>
</evidence>
<dbReference type="STRING" id="1423351.A0A074S7I6"/>
<keyword evidence="5" id="KW-0695">RNA-directed DNA polymerase</keyword>
<dbReference type="Pfam" id="PF00075">
    <property type="entry name" value="RNase_H"/>
    <property type="match status" value="1"/>
</dbReference>
<sequence length="1797" mass="198433">MPPRSRASGPKATTSSSATTRSTSLSGAAAPEPSDDPQTPVDPPLTAKTPLNARTAKAFLCRAELLDSDAEVSTASLCSNILNAIASRHDTPQTICGLLRCVVLILPEAFAIISSTNSQLDSISDKLDTLLLNSDKEPAITPPPALAELGDKLDKVTQDIQNATEIWQTVPARSRARSPPPPSAPANTVAPPGPTRTDLSRNRRIQSQGCFILVEPTSDALRKNFDGLNARVLAQKAELAWDSAWNAIKGTEVALKRKLTEKPKIVFKAALRLARGGIRYELGDRIQAALLSDARIASEFEKGFGGASCRGQGATILLQCASVHFVPEDPAAIGRFEVENDLNKGDVLSMTWCKPPHKRKPEQTMAVLKLEMRSHDLADRLITEGGQLEYTRVLFRKASQEPTRCLRCQKYGHKAAGCKNGPDDVCSQCGEAHRIANCTNKDKKWCVPCQSDTHCSFDRECPTFRTECSRFNTRRPENTSALFGPPRPYDPKLRPLNLPMPPPMPEMLVGGGRASFFSIMQLNTNKSNEAQTAFAHDPDAKAATVVAIQEPYLDHLGSSRPPPGWTPIYPSHHFKKDQARSRSFLAVNPRLSSNDWEQVHCPSPDVTAMKIQTPAGSILICNIYNPCDANTPLPHVSSLLRAHRGHVILLGDFNRHHPDWDEARNAHLFTTAALDLAQPLLDILHDQNLTMALPRDIPTLQSTSSKNYTRPDNIFVSAPLADFLVACDTAPTSRPPCTDHFPISTTLDITTTEAPRIIKRNFKKTNWPLFRQVLEGGLSKLPGLRRIGSQEEIDKRVGDLMEAIYEAVRAATPDLKLCAWSKRWWSPELGIHRKLVRSLAARAYRSRFDRDDPVHEEYRLQRNRFSQAIKDAKRRHWEEFLEGLDEESMWTAAGYLSAEPTDGGRARVPNLTYTQPDGQPASATDNDTKSRVLMEAFFPSAPPPPPADAPTPTHPTPISDPHELQKRHIRQAVYAMKPHKAPGPDGLPACVYIQSIDLLEDHLLPVFRASLRLGIYPSEWRKSRTVVLRKPGKPNYGLAKAYRPIALLNVISKILSTCVANRLNSLAEEHGWLPDHHFGGRPGRTTTDALHLLTKTIKDAWATKKVASALFLDVKGAFPHANPHRLAENMRQLGVPSIYVNWMLAKLDGRTTCLAFDDYNSAPLPIDNGIDQGCPLSVIFYLLYNAPLVRIPSPRSRELCIAYIDDVTFVVWGATFEENHRNLVDMMTRKDGALDWSDTHNSTFELDKTACIDFAPPARSRNLDRPPLQIRDQIITPVKSHTLLGVILDQTLNWREQCDKALAKGQKWAGQLNRLARMSYGTSARTARRLYLSIAVPRFTYAADVWFTPVSATPGGRKSGSVGFANRLARIQSTAARAILGAMRSTPVTSLDAHLDLLPMHLLMNEACQRAAIRLAAVHPSHPLHKAVDKCAIGRKRYPPPLQSILRFAGVNPSDFAPRPPIRRSPPCTLPETLPDRVSAMRAAWDDTAHLQVYTDATASRLGVAAAAVLWETDGRELRTGLRLGDTGSLSILDAEIAGIQLAAHLVVLIQEDTIVDDVSIYTDSQAAISCINNHSQGASIQLLEATRRAIKLAKKGSGGTAVHLRWCPGHAGIPGNEVADEEATRVAGGLIYPPHLIPQFLTEYQPTSNPTTCKKAMQAVNRTLAEAHWVASDAHAKFAAKFPNLSPRHFLAHSHSLSRSRATLLIRLTTGHIQLRQHLFRLQLADSPKCEQCGVESETVTHYLFRCQHYAVQREEHLASRGSDFLKLAFLLHASCALEPLFDYVKATGRFADLVR</sequence>
<keyword evidence="5" id="KW-0548">Nucleotidyltransferase</keyword>